<protein>
    <recommendedName>
        <fullName evidence="3">Phage gp6-like head-tail connector protein</fullName>
    </recommendedName>
</protein>
<accession>A0A096BAU6</accession>
<keyword evidence="2" id="KW-1185">Reference proteome</keyword>
<gene>
    <name evidence="1" type="ORF">HMPREF9460_01368</name>
</gene>
<evidence type="ECO:0000313" key="1">
    <source>
        <dbReference type="EMBL" id="KGF56166.1"/>
    </source>
</evidence>
<name>A0A096BAU6_FLAPL</name>
<dbReference type="HOGENOM" id="CLU_085951_5_0_9"/>
<organism evidence="1 2">
    <name type="scientific">Flavonifractor plautii 1_3_50AFAA</name>
    <dbReference type="NCBI Taxonomy" id="742738"/>
    <lineage>
        <taxon>Bacteria</taxon>
        <taxon>Bacillati</taxon>
        <taxon>Bacillota</taxon>
        <taxon>Clostridia</taxon>
        <taxon>Eubacteriales</taxon>
        <taxon>Oscillospiraceae</taxon>
        <taxon>Flavonifractor</taxon>
    </lineage>
</organism>
<dbReference type="AlphaFoldDB" id="A0A096BAU6"/>
<sequence>MKPSQLTPQDMAAFARLIVEKAEYDELSDAEKQGCAMALEAAKSYVAGYTGLDIETTELEDIAYAVLVIATEMLDNRQMTAQYTGQNPTAMQILNMHSTNLLPTVSDLDTSGAGEV</sequence>
<dbReference type="PATRIC" id="fig|742738.3.peg.1415"/>
<dbReference type="eggNOG" id="ENOG502ZHBZ">
    <property type="taxonomic scope" value="Bacteria"/>
</dbReference>
<evidence type="ECO:0000313" key="2">
    <source>
        <dbReference type="Proteomes" id="UP000029585"/>
    </source>
</evidence>
<evidence type="ECO:0008006" key="3">
    <source>
        <dbReference type="Google" id="ProtNLM"/>
    </source>
</evidence>
<reference evidence="1 2" key="1">
    <citation type="submission" date="2011-08" db="EMBL/GenBank/DDBJ databases">
        <title>The Genome Sequence of Clostridium orbiscindens 1_3_50AFAA.</title>
        <authorList>
            <consortium name="The Broad Institute Genome Sequencing Platform"/>
            <person name="Earl A."/>
            <person name="Ward D."/>
            <person name="Feldgarden M."/>
            <person name="Gevers D."/>
            <person name="Daigneault M."/>
            <person name="Strauss J."/>
            <person name="Allen-Vercoe E."/>
            <person name="Young S.K."/>
            <person name="Zeng Q."/>
            <person name="Gargeya S."/>
            <person name="Fitzgerald M."/>
            <person name="Haas B."/>
            <person name="Abouelleil A."/>
            <person name="Alvarado L."/>
            <person name="Arachchi H.M."/>
            <person name="Berlin A."/>
            <person name="Brown A."/>
            <person name="Chapman S.B."/>
            <person name="Chen Z."/>
            <person name="Dunbar C."/>
            <person name="Freedman E."/>
            <person name="Gearin G."/>
            <person name="Gellesch M."/>
            <person name="Goldberg J."/>
            <person name="Griggs A."/>
            <person name="Gujja S."/>
            <person name="Heiman D."/>
            <person name="Howarth C."/>
            <person name="Larson L."/>
            <person name="Lui A."/>
            <person name="MacDonald P.J.P."/>
            <person name="Montmayeur A."/>
            <person name="Murphy C."/>
            <person name="Neiman D."/>
            <person name="Pearson M."/>
            <person name="Priest M."/>
            <person name="Roberts A."/>
            <person name="Saif S."/>
            <person name="Shea T."/>
            <person name="Shenoy N."/>
            <person name="Sisk P."/>
            <person name="Stolte C."/>
            <person name="Sykes S."/>
            <person name="Wortman J."/>
            <person name="Nusbaum C."/>
            <person name="Birren B."/>
        </authorList>
    </citation>
    <scope>NUCLEOTIDE SEQUENCE [LARGE SCALE GENOMIC DNA]</scope>
    <source>
        <strain evidence="1 2">1_3_50AFAA</strain>
    </source>
</reference>
<dbReference type="EMBL" id="ADLO01000047">
    <property type="protein sequence ID" value="KGF56166.1"/>
    <property type="molecule type" value="Genomic_DNA"/>
</dbReference>
<comment type="caution">
    <text evidence="1">The sequence shown here is derived from an EMBL/GenBank/DDBJ whole genome shotgun (WGS) entry which is preliminary data.</text>
</comment>
<dbReference type="RefSeq" id="WP_050001691.1">
    <property type="nucleotide sequence ID" value="NZ_KN174162.1"/>
</dbReference>
<dbReference type="Proteomes" id="UP000029585">
    <property type="component" value="Unassembled WGS sequence"/>
</dbReference>
<proteinExistence type="predicted"/>